<gene>
    <name evidence="2" type="ORF">G9U52_01730</name>
</gene>
<keyword evidence="1" id="KW-1133">Transmembrane helix</keyword>
<name>A0ABX0IXI0_9BACL</name>
<dbReference type="Proteomes" id="UP001165962">
    <property type="component" value="Unassembled WGS sequence"/>
</dbReference>
<reference evidence="2" key="1">
    <citation type="submission" date="2020-03" db="EMBL/GenBank/DDBJ databases">
        <title>Draft sequencing of Paenibacilllus sp. S3N08.</title>
        <authorList>
            <person name="Kim D.-U."/>
        </authorList>
    </citation>
    <scope>NUCLEOTIDE SEQUENCE</scope>
    <source>
        <strain evidence="2">S3N08</strain>
    </source>
</reference>
<evidence type="ECO:0000313" key="2">
    <source>
        <dbReference type="EMBL" id="NHN28547.1"/>
    </source>
</evidence>
<organism evidence="2 3">
    <name type="scientific">Paenibacillus agricola</name>
    <dbReference type="NCBI Taxonomy" id="2716264"/>
    <lineage>
        <taxon>Bacteria</taxon>
        <taxon>Bacillati</taxon>
        <taxon>Bacillota</taxon>
        <taxon>Bacilli</taxon>
        <taxon>Bacillales</taxon>
        <taxon>Paenibacillaceae</taxon>
        <taxon>Paenibacillus</taxon>
    </lineage>
</organism>
<evidence type="ECO:0000313" key="3">
    <source>
        <dbReference type="Proteomes" id="UP001165962"/>
    </source>
</evidence>
<accession>A0ABX0IXI0</accession>
<dbReference type="EMBL" id="JAAOIW010000001">
    <property type="protein sequence ID" value="NHN28547.1"/>
    <property type="molecule type" value="Genomic_DNA"/>
</dbReference>
<proteinExistence type="predicted"/>
<keyword evidence="1" id="KW-0812">Transmembrane</keyword>
<feature type="transmembrane region" description="Helical" evidence="1">
    <location>
        <begin position="44"/>
        <end position="63"/>
    </location>
</feature>
<dbReference type="RefSeq" id="WP_166145240.1">
    <property type="nucleotide sequence ID" value="NZ_JAAOIW010000001.1"/>
</dbReference>
<protein>
    <submittedName>
        <fullName evidence="2">Uncharacterized protein</fullName>
    </submittedName>
</protein>
<keyword evidence="1" id="KW-0472">Membrane</keyword>
<sequence>MGTNIGDNNKIGDNNAIGKNAKVTVKSPPITNPISKKWYEKHPWIYGIVCSIIGSFILMFTFWKHIVTFIENLFN</sequence>
<keyword evidence="3" id="KW-1185">Reference proteome</keyword>
<comment type="caution">
    <text evidence="2">The sequence shown here is derived from an EMBL/GenBank/DDBJ whole genome shotgun (WGS) entry which is preliminary data.</text>
</comment>
<evidence type="ECO:0000256" key="1">
    <source>
        <dbReference type="SAM" id="Phobius"/>
    </source>
</evidence>